<dbReference type="EMBL" id="CP034170">
    <property type="protein sequence ID" value="AZI57527.1"/>
    <property type="molecule type" value="Genomic_DNA"/>
</dbReference>
<organism evidence="4 5">
    <name type="scientific">Nakamurella antarctica</name>
    <dbReference type="NCBI Taxonomy" id="1902245"/>
    <lineage>
        <taxon>Bacteria</taxon>
        <taxon>Bacillati</taxon>
        <taxon>Actinomycetota</taxon>
        <taxon>Actinomycetes</taxon>
        <taxon>Nakamurellales</taxon>
        <taxon>Nakamurellaceae</taxon>
        <taxon>Nakamurella</taxon>
    </lineage>
</organism>
<protein>
    <submittedName>
        <fullName evidence="4">Purine-nucleoside phosphorylase</fullName>
        <ecNumber evidence="4">2.4.2.1</ecNumber>
    </submittedName>
</protein>
<reference evidence="4 5" key="1">
    <citation type="submission" date="2018-11" db="EMBL/GenBank/DDBJ databases">
        <authorList>
            <person name="Da X."/>
        </authorList>
    </citation>
    <scope>NUCLEOTIDE SEQUENCE [LARGE SCALE GENOMIC DNA]</scope>
    <source>
        <strain evidence="4 5">S14-144</strain>
    </source>
</reference>
<dbReference type="GO" id="GO:0006152">
    <property type="term" value="P:purine nucleoside catabolic process"/>
    <property type="evidence" value="ECO:0007669"/>
    <property type="project" value="TreeGrafter"/>
</dbReference>
<dbReference type="InterPro" id="IPR035994">
    <property type="entry name" value="Nucleoside_phosphorylase_sf"/>
</dbReference>
<evidence type="ECO:0000313" key="5">
    <source>
        <dbReference type="Proteomes" id="UP000268084"/>
    </source>
</evidence>
<dbReference type="NCBIfam" id="NF004489">
    <property type="entry name" value="PRK05819.1"/>
    <property type="match status" value="1"/>
</dbReference>
<dbReference type="Proteomes" id="UP000268084">
    <property type="component" value="Chromosome"/>
</dbReference>
<name>A0A3G8ZL73_9ACTN</name>
<keyword evidence="2 4" id="KW-0808">Transferase</keyword>
<keyword evidence="5" id="KW-1185">Reference proteome</keyword>
<dbReference type="OrthoDB" id="9782889at2"/>
<dbReference type="SUPFAM" id="SSF53167">
    <property type="entry name" value="Purine and uridine phosphorylases"/>
    <property type="match status" value="1"/>
</dbReference>
<dbReference type="KEGG" id="nak:EH165_04485"/>
<evidence type="ECO:0000256" key="2">
    <source>
        <dbReference type="ARBA" id="ARBA00022679"/>
    </source>
</evidence>
<dbReference type="InterPro" id="IPR004402">
    <property type="entry name" value="DeoD-type"/>
</dbReference>
<dbReference type="PANTHER" id="PTHR43691:SF2">
    <property type="entry name" value="PURINE NUCLEOSIDE PHOSPHORYLASE DEOD-TYPE"/>
    <property type="match status" value="1"/>
</dbReference>
<feature type="domain" description="Nucleoside phosphorylase" evidence="3">
    <location>
        <begin position="17"/>
        <end position="221"/>
    </location>
</feature>
<dbReference type="RefSeq" id="WP_124798212.1">
    <property type="nucleotide sequence ID" value="NZ_CP034170.1"/>
</dbReference>
<dbReference type="GO" id="GO:0004731">
    <property type="term" value="F:purine-nucleoside phosphorylase activity"/>
    <property type="evidence" value="ECO:0007669"/>
    <property type="project" value="UniProtKB-EC"/>
</dbReference>
<proteinExistence type="predicted"/>
<dbReference type="AlphaFoldDB" id="A0A3G8ZL73"/>
<dbReference type="EC" id="2.4.2.1" evidence="4"/>
<dbReference type="InterPro" id="IPR000845">
    <property type="entry name" value="Nucleoside_phosphorylase_d"/>
</dbReference>
<accession>A0A3G8ZL73</accession>
<reference evidence="4 5" key="2">
    <citation type="submission" date="2018-12" db="EMBL/GenBank/DDBJ databases">
        <title>Nakamurella antarcticus sp. nov., isolated from Antarctica South Shetland Islands soil.</title>
        <authorList>
            <person name="Peng F."/>
        </authorList>
    </citation>
    <scope>NUCLEOTIDE SEQUENCE [LARGE SCALE GENOMIC DNA]</scope>
    <source>
        <strain evidence="4 5">S14-144</strain>
    </source>
</reference>
<evidence type="ECO:0000313" key="4">
    <source>
        <dbReference type="EMBL" id="AZI57527.1"/>
    </source>
</evidence>
<gene>
    <name evidence="4" type="primary">deoD</name>
    <name evidence="4" type="ORF">EH165_04485</name>
</gene>
<dbReference type="NCBIfam" id="TIGR00107">
    <property type="entry name" value="deoD"/>
    <property type="match status" value="1"/>
</dbReference>
<evidence type="ECO:0000259" key="3">
    <source>
        <dbReference type="Pfam" id="PF01048"/>
    </source>
</evidence>
<evidence type="ECO:0000256" key="1">
    <source>
        <dbReference type="ARBA" id="ARBA00022676"/>
    </source>
</evidence>
<dbReference type="Pfam" id="PF01048">
    <property type="entry name" value="PNP_UDP_1"/>
    <property type="match status" value="1"/>
</dbReference>
<keyword evidence="1 4" id="KW-0328">Glycosyltransferase</keyword>
<sequence length="239" mass="24666">MATPHIAAELGDFAPDILMPGDPRRAKRIAEDVLTDARLITDVRGILGYTGTFESRRVSVMASGMGQPSITIYATELFQFLGAKRIIRIGTAGGLSPKVAIGDVVVGTSAHTDSAMTAARIPGVHYSHAPSFALASAAVAAASAASSDGSKVHAGPLFSSDHFYLSRPELMAGLTAYGTLGVEMEAAALYAVAAEFDAEALAIVTVTDLIATGEGMSSDDRESKFLTAVSLGLAAFKNS</sequence>
<dbReference type="PANTHER" id="PTHR43691">
    <property type="entry name" value="URIDINE PHOSPHORYLASE"/>
    <property type="match status" value="1"/>
</dbReference>
<dbReference type="Gene3D" id="3.40.50.1580">
    <property type="entry name" value="Nucleoside phosphorylase domain"/>
    <property type="match status" value="1"/>
</dbReference>
<dbReference type="GO" id="GO:0005829">
    <property type="term" value="C:cytosol"/>
    <property type="evidence" value="ECO:0007669"/>
    <property type="project" value="TreeGrafter"/>
</dbReference>